<comment type="subcellular location">
    <subcellularLocation>
        <location evidence="1">Endoplasmic reticulum membrane</location>
        <topology evidence="1">Multi-pass membrane protein</topology>
    </subcellularLocation>
</comment>
<feature type="domain" description="GPI ethanolamine phosphate transferase 2 C-terminal" evidence="14">
    <location>
        <begin position="890"/>
        <end position="1053"/>
    </location>
</feature>
<keyword evidence="7" id="KW-0256">Endoplasmic reticulum</keyword>
<evidence type="ECO:0000256" key="13">
    <source>
        <dbReference type="SAM" id="Phobius"/>
    </source>
</evidence>
<evidence type="ECO:0000256" key="11">
    <source>
        <dbReference type="ARBA" id="ARBA00079084"/>
    </source>
</evidence>
<evidence type="ECO:0000313" key="15">
    <source>
        <dbReference type="EMBL" id="ESP00665.1"/>
    </source>
</evidence>
<dbReference type="Gene3D" id="3.40.720.10">
    <property type="entry name" value="Alkaline Phosphatase, subunit A"/>
    <property type="match status" value="1"/>
</dbReference>
<sequence length="1070" mass="121739">MISGKKQIGLLVWLSSLYFIGVLIFTKGFLLKRTVVEKNSSCEADFTLSTDDHDEEGCWMHKRFKKAVIIIIDALKYEFLEFDHSYKATDKVPHFKNKLPFIENLLQKSPKNAILTKFIADPPTTTLQRLKGLTTGSLPTFVDAGSNFASTEITEDNVIDQMVKAGRRLKFMGDDTWLGLFPGRFKKQFPFPSFNVKDLHTVDNGILENLLPELKMKDWDILIAHFLGVDHCGHRFGPNHPAMSDKLLQMNSMIRNVSKVLDKDTVLMVLGDHGMTRTGDHGGDSADELEAGLFIYSPETLTATLPKMKKREVAQTDLVPTISLLLGLPIPYSSLGMIIPELFNHCPWSKTASSDIRQIYHTVKALRLNAHQVREFLRSYYEISPEFPHQKYSELEALIEHAEGDLQQLLTAMVTEGESDNVYNRLNILKDHYETFIQEARNMCQKIWAKFDLVAISLGLIVVFLCILINVYFYLAHQNEEDLSPISLAAIFASTVVILYAFLQAFYIGDFINPFMVYLFSGVMIVTFSIMIKKNLSVWKRSKRDKNTLNLPSFENFFATCLMFVYAFGYFSNSYVVFEDSVTAFLSVSLIWLFGIKAIIVNNNITKESKNDLSIRQVVKNRKQKFDILEKVTQPNSIIILVLLICSTMFRLLSNFTVCREEQMPCNDTIFLQPLANFTQEEFKLKNLRYFFSIGCLAAFVYLSRKWMKHFGNLNGESPVVMCAKYLIPFAATCVGLHWAVIALPPAVLDALPGWQQVLMAQLAYVSIISLIICVIVSPLSLYLVYVKNNRNVTLPSVDGPQFIPQVFRQLKDNLNSNSKEKPPMIYGLGTVYSSSLIYLITVIGVLLSLLLGDGLSPVLILTALTFLCFLEIYSAAFTDEDSEVSWPAVVTIGMITSHVFYCTGHQATISSLQWNAAFTGFYGNFNNNVLPAILMTLNTFSAQIFLGVMMPLLVFWPKLYTKLTLMMKKKSQDRNERWQGDFVFYDDGEKLRQIFYRLCLAIFIFTSIKLFGSMGAAALHRRHLMVWKIFAPRFVFEAAGSFIMYIISIVMYMFVMRIDDCLSRFLKAL</sequence>
<keyword evidence="5" id="KW-0808">Transferase</keyword>
<dbReference type="FunFam" id="3.40.720.10:FF:000041">
    <property type="entry name" value="GPI ethanolamine phosphate transferase 3"/>
    <property type="match status" value="1"/>
</dbReference>
<proteinExistence type="inferred from homology"/>
<evidence type="ECO:0000256" key="1">
    <source>
        <dbReference type="ARBA" id="ARBA00004477"/>
    </source>
</evidence>
<dbReference type="STRING" id="225164.V4CF76"/>
<gene>
    <name evidence="15" type="ORF">LOTGIDRAFT_186398</name>
</gene>
<feature type="transmembrane region" description="Helical" evidence="13">
    <location>
        <begin position="688"/>
        <end position="705"/>
    </location>
</feature>
<dbReference type="InterPro" id="IPR017850">
    <property type="entry name" value="Alkaline_phosphatase_core_sf"/>
</dbReference>
<evidence type="ECO:0000256" key="2">
    <source>
        <dbReference type="ARBA" id="ARBA00004687"/>
    </source>
</evidence>
<evidence type="ECO:0000256" key="6">
    <source>
        <dbReference type="ARBA" id="ARBA00022692"/>
    </source>
</evidence>
<feature type="transmembrane region" description="Helical" evidence="13">
    <location>
        <begin position="941"/>
        <end position="961"/>
    </location>
</feature>
<dbReference type="InterPro" id="IPR039524">
    <property type="entry name" value="PIGO/GPI13"/>
</dbReference>
<dbReference type="AlphaFoldDB" id="V4CF76"/>
<evidence type="ECO:0000256" key="4">
    <source>
        <dbReference type="ARBA" id="ARBA00022502"/>
    </source>
</evidence>
<feature type="transmembrane region" description="Helical" evidence="13">
    <location>
        <begin position="553"/>
        <end position="571"/>
    </location>
</feature>
<dbReference type="CTD" id="20244700"/>
<dbReference type="Pfam" id="PF01663">
    <property type="entry name" value="Phosphodiest"/>
    <property type="match status" value="1"/>
</dbReference>
<dbReference type="GeneID" id="20244700"/>
<feature type="transmembrane region" description="Helical" evidence="13">
    <location>
        <begin position="995"/>
        <end position="1015"/>
    </location>
</feature>
<dbReference type="UniPathway" id="UPA00196"/>
<dbReference type="InterPro" id="IPR045687">
    <property type="entry name" value="PIGG/GPI7_C"/>
</dbReference>
<dbReference type="InterPro" id="IPR037675">
    <property type="entry name" value="PIG-O_N"/>
</dbReference>
<dbReference type="GO" id="GO:0006506">
    <property type="term" value="P:GPI anchor biosynthetic process"/>
    <property type="evidence" value="ECO:0007669"/>
    <property type="project" value="UniProtKB-UniPathway"/>
</dbReference>
<dbReference type="OrthoDB" id="272139at2759"/>
<comment type="pathway">
    <text evidence="2">Glycolipid biosynthesis; glycosylphosphatidylinositol-anchor biosynthesis.</text>
</comment>
<evidence type="ECO:0000256" key="3">
    <source>
        <dbReference type="ARBA" id="ARBA00008695"/>
    </source>
</evidence>
<dbReference type="Proteomes" id="UP000030746">
    <property type="component" value="Unassembled WGS sequence"/>
</dbReference>
<dbReference type="KEGG" id="lgi:LOTGIDRAFT_186398"/>
<dbReference type="SUPFAM" id="SSF53649">
    <property type="entry name" value="Alkaline phosphatase-like"/>
    <property type="match status" value="1"/>
</dbReference>
<dbReference type="HOGENOM" id="CLU_004298_2_0_1"/>
<dbReference type="GO" id="GO:0051377">
    <property type="term" value="F:mannose-ethanolamine phosphotransferase activity"/>
    <property type="evidence" value="ECO:0007669"/>
    <property type="project" value="InterPro"/>
</dbReference>
<keyword evidence="16" id="KW-1185">Reference proteome</keyword>
<feature type="transmembrane region" description="Helical" evidence="13">
    <location>
        <begin position="726"/>
        <end position="744"/>
    </location>
</feature>
<feature type="transmembrane region" description="Helical" evidence="13">
    <location>
        <begin position="632"/>
        <end position="653"/>
    </location>
</feature>
<feature type="transmembrane region" description="Helical" evidence="13">
    <location>
        <begin position="885"/>
        <end position="902"/>
    </location>
</feature>
<organism evidence="15 16">
    <name type="scientific">Lottia gigantea</name>
    <name type="common">Giant owl limpet</name>
    <dbReference type="NCBI Taxonomy" id="225164"/>
    <lineage>
        <taxon>Eukaryota</taxon>
        <taxon>Metazoa</taxon>
        <taxon>Spiralia</taxon>
        <taxon>Lophotrochozoa</taxon>
        <taxon>Mollusca</taxon>
        <taxon>Gastropoda</taxon>
        <taxon>Patellogastropoda</taxon>
        <taxon>Lottioidea</taxon>
        <taxon>Lottiidae</taxon>
        <taxon>Lottia</taxon>
    </lineage>
</organism>
<evidence type="ECO:0000256" key="10">
    <source>
        <dbReference type="ARBA" id="ARBA00023180"/>
    </source>
</evidence>
<evidence type="ECO:0000256" key="8">
    <source>
        <dbReference type="ARBA" id="ARBA00022989"/>
    </source>
</evidence>
<feature type="transmembrane region" description="Helical" evidence="13">
    <location>
        <begin position="826"/>
        <end position="853"/>
    </location>
</feature>
<comment type="similarity">
    <text evidence="3">Belongs to the PIGG/PIGN/PIGO family. PIGO subfamily.</text>
</comment>
<feature type="transmembrane region" description="Helical" evidence="13">
    <location>
        <begin position="12"/>
        <end position="31"/>
    </location>
</feature>
<keyword evidence="9 13" id="KW-0472">Membrane</keyword>
<feature type="transmembrane region" description="Helical" evidence="13">
    <location>
        <begin position="1035"/>
        <end position="1056"/>
    </location>
</feature>
<name>V4CF76_LOTGI</name>
<feature type="transmembrane region" description="Helical" evidence="13">
    <location>
        <begin position="764"/>
        <end position="786"/>
    </location>
</feature>
<dbReference type="Pfam" id="PF19316">
    <property type="entry name" value="PIGO_PIGG"/>
    <property type="match status" value="1"/>
</dbReference>
<accession>V4CF76</accession>
<feature type="transmembrane region" description="Helical" evidence="13">
    <location>
        <begin position="583"/>
        <end position="601"/>
    </location>
</feature>
<evidence type="ECO:0000256" key="7">
    <source>
        <dbReference type="ARBA" id="ARBA00022824"/>
    </source>
</evidence>
<dbReference type="OMA" id="YPSFDIF"/>
<feature type="transmembrane region" description="Helical" evidence="13">
    <location>
        <begin position="487"/>
        <end position="509"/>
    </location>
</feature>
<evidence type="ECO:0000256" key="5">
    <source>
        <dbReference type="ARBA" id="ARBA00022679"/>
    </source>
</evidence>
<keyword evidence="8 13" id="KW-1133">Transmembrane helix</keyword>
<reference evidence="15 16" key="1">
    <citation type="journal article" date="2013" name="Nature">
        <title>Insights into bilaterian evolution from three spiralian genomes.</title>
        <authorList>
            <person name="Simakov O."/>
            <person name="Marletaz F."/>
            <person name="Cho S.J."/>
            <person name="Edsinger-Gonzales E."/>
            <person name="Havlak P."/>
            <person name="Hellsten U."/>
            <person name="Kuo D.H."/>
            <person name="Larsson T."/>
            <person name="Lv J."/>
            <person name="Arendt D."/>
            <person name="Savage R."/>
            <person name="Osoegawa K."/>
            <person name="de Jong P."/>
            <person name="Grimwood J."/>
            <person name="Chapman J.A."/>
            <person name="Shapiro H."/>
            <person name="Aerts A."/>
            <person name="Otillar R.P."/>
            <person name="Terry A.Y."/>
            <person name="Boore J.L."/>
            <person name="Grigoriev I.V."/>
            <person name="Lindberg D.R."/>
            <person name="Seaver E.C."/>
            <person name="Weisblat D.A."/>
            <person name="Putnam N.H."/>
            <person name="Rokhsar D.S."/>
        </authorList>
    </citation>
    <scope>NUCLEOTIDE SEQUENCE [LARGE SCALE GENOMIC DNA]</scope>
</reference>
<evidence type="ECO:0000256" key="9">
    <source>
        <dbReference type="ARBA" id="ARBA00023136"/>
    </source>
</evidence>
<feature type="non-terminal residue" evidence="15">
    <location>
        <position position="1070"/>
    </location>
</feature>
<feature type="transmembrane region" description="Helical" evidence="13">
    <location>
        <begin position="515"/>
        <end position="532"/>
    </location>
</feature>
<dbReference type="RefSeq" id="XP_009048784.1">
    <property type="nucleotide sequence ID" value="XM_009050536.1"/>
</dbReference>
<protein>
    <recommendedName>
        <fullName evidence="12">GPI ethanolamine phosphate transferase 3, catalytic subunit</fullName>
    </recommendedName>
    <alternativeName>
        <fullName evidence="11">Phosphatidylinositol-glycan biosynthesis class O protein</fullName>
    </alternativeName>
</protein>
<evidence type="ECO:0000259" key="14">
    <source>
        <dbReference type="Pfam" id="PF19316"/>
    </source>
</evidence>
<dbReference type="EMBL" id="KB200701">
    <property type="protein sequence ID" value="ESP00665.1"/>
    <property type="molecule type" value="Genomic_DNA"/>
</dbReference>
<keyword evidence="10" id="KW-0325">Glycoprotein</keyword>
<evidence type="ECO:0000256" key="12">
    <source>
        <dbReference type="ARBA" id="ARBA00093602"/>
    </source>
</evidence>
<feature type="transmembrane region" description="Helical" evidence="13">
    <location>
        <begin position="453"/>
        <end position="475"/>
    </location>
</feature>
<keyword evidence="6 13" id="KW-0812">Transmembrane</keyword>
<dbReference type="GO" id="GO:0005789">
    <property type="term" value="C:endoplasmic reticulum membrane"/>
    <property type="evidence" value="ECO:0007669"/>
    <property type="project" value="UniProtKB-SubCell"/>
</dbReference>
<dbReference type="InterPro" id="IPR002591">
    <property type="entry name" value="Phosphodiest/P_Trfase"/>
</dbReference>
<dbReference type="PANTHER" id="PTHR23071">
    <property type="entry name" value="PHOSPHATIDYLINOSITOL GLYCAN"/>
    <property type="match status" value="1"/>
</dbReference>
<dbReference type="CDD" id="cd16023">
    <property type="entry name" value="GPI_EPT_3"/>
    <property type="match status" value="1"/>
</dbReference>
<keyword evidence="4" id="KW-0337">GPI-anchor biosynthesis</keyword>
<dbReference type="PANTHER" id="PTHR23071:SF1">
    <property type="entry name" value="GPI ETHANOLAMINE PHOSPHATE TRANSFERASE 3"/>
    <property type="match status" value="1"/>
</dbReference>
<evidence type="ECO:0000313" key="16">
    <source>
        <dbReference type="Proteomes" id="UP000030746"/>
    </source>
</evidence>
<feature type="transmembrane region" description="Helical" evidence="13">
    <location>
        <begin position="859"/>
        <end position="878"/>
    </location>
</feature>